<evidence type="ECO:0000256" key="3">
    <source>
        <dbReference type="PROSITE-ProRule" id="PRU00708"/>
    </source>
</evidence>
<sequence>MARGAFGLNSGAFHPVISCLTRKKNMERSWRLIEIMADLGISPDRTTLNYLLTAYCFKGDLTAASGVVKRIEEEGLGVDSQGESGRGVGGDGVPVLYLTRAHVIKALLKQGYRDQAVKFVMIFGGKEEGLDRENFRILGSKLIEFERFKEAKLVLEEIQCYEGALQPILPSGKPRISGTQALRLAISAQTGKTPTIHAHHWNIDRMWRKGNREQLFIHIRRRKATRSFIGIAWSLGRISRASPCTKHIRSVSTGGGAVQY</sequence>
<dbReference type="PANTHER" id="PTHR47939:SF5">
    <property type="entry name" value="PENTACOTRIPEPTIDE-REPEAT REGION OF PRORP DOMAIN-CONTAINING PROTEIN"/>
    <property type="match status" value="1"/>
</dbReference>
<evidence type="ECO:0000313" key="4">
    <source>
        <dbReference type="EMBL" id="KAJ6988322.1"/>
    </source>
</evidence>
<reference evidence="4" key="1">
    <citation type="journal article" date="2023" name="Mol. Ecol. Resour.">
        <title>Chromosome-level genome assembly of a triploid poplar Populus alba 'Berolinensis'.</title>
        <authorList>
            <person name="Chen S."/>
            <person name="Yu Y."/>
            <person name="Wang X."/>
            <person name="Wang S."/>
            <person name="Zhang T."/>
            <person name="Zhou Y."/>
            <person name="He R."/>
            <person name="Meng N."/>
            <person name="Wang Y."/>
            <person name="Liu W."/>
            <person name="Liu Z."/>
            <person name="Liu J."/>
            <person name="Guo Q."/>
            <person name="Huang H."/>
            <person name="Sederoff R.R."/>
            <person name="Wang G."/>
            <person name="Qu G."/>
            <person name="Chen S."/>
        </authorList>
    </citation>
    <scope>NUCLEOTIDE SEQUENCE</scope>
    <source>
        <strain evidence="4">SC-2020</strain>
    </source>
</reference>
<dbReference type="InterPro" id="IPR002885">
    <property type="entry name" value="PPR_rpt"/>
</dbReference>
<dbReference type="Gene3D" id="1.25.40.10">
    <property type="entry name" value="Tetratricopeptide repeat domain"/>
    <property type="match status" value="1"/>
</dbReference>
<dbReference type="PANTHER" id="PTHR47939">
    <property type="entry name" value="MEMBRANE-ASSOCIATED SALT-INDUCIBLE PROTEIN-LIKE"/>
    <property type="match status" value="1"/>
</dbReference>
<comment type="caution">
    <text evidence="4">The sequence shown here is derived from an EMBL/GenBank/DDBJ whole genome shotgun (WGS) entry which is preliminary data.</text>
</comment>
<dbReference type="Proteomes" id="UP001164929">
    <property type="component" value="Chromosome 8"/>
</dbReference>
<name>A0AAD6MPV4_9ROSI</name>
<evidence type="ECO:0000313" key="5">
    <source>
        <dbReference type="Proteomes" id="UP001164929"/>
    </source>
</evidence>
<evidence type="ECO:0000256" key="1">
    <source>
        <dbReference type="ARBA" id="ARBA00007626"/>
    </source>
</evidence>
<accession>A0AAD6MPV4</accession>
<proteinExistence type="inferred from homology"/>
<dbReference type="EMBL" id="JAQIZT010000008">
    <property type="protein sequence ID" value="KAJ6988322.1"/>
    <property type="molecule type" value="Genomic_DNA"/>
</dbReference>
<dbReference type="InterPro" id="IPR050667">
    <property type="entry name" value="PPR-containing_protein"/>
</dbReference>
<keyword evidence="5" id="KW-1185">Reference proteome</keyword>
<organism evidence="4 5">
    <name type="scientific">Populus alba x Populus x berolinensis</name>
    <dbReference type="NCBI Taxonomy" id="444605"/>
    <lineage>
        <taxon>Eukaryota</taxon>
        <taxon>Viridiplantae</taxon>
        <taxon>Streptophyta</taxon>
        <taxon>Embryophyta</taxon>
        <taxon>Tracheophyta</taxon>
        <taxon>Spermatophyta</taxon>
        <taxon>Magnoliopsida</taxon>
        <taxon>eudicotyledons</taxon>
        <taxon>Gunneridae</taxon>
        <taxon>Pentapetalae</taxon>
        <taxon>rosids</taxon>
        <taxon>fabids</taxon>
        <taxon>Malpighiales</taxon>
        <taxon>Salicaceae</taxon>
        <taxon>Saliceae</taxon>
        <taxon>Populus</taxon>
    </lineage>
</organism>
<gene>
    <name evidence="4" type="ORF">NC653_021294</name>
</gene>
<dbReference type="AlphaFoldDB" id="A0AAD6MPV4"/>
<dbReference type="InterPro" id="IPR011990">
    <property type="entry name" value="TPR-like_helical_dom_sf"/>
</dbReference>
<dbReference type="PROSITE" id="PS51375">
    <property type="entry name" value="PPR"/>
    <property type="match status" value="1"/>
</dbReference>
<protein>
    <recommendedName>
        <fullName evidence="6">Pentatricopeptide repeat-containing protein</fullName>
    </recommendedName>
</protein>
<dbReference type="Pfam" id="PF01535">
    <property type="entry name" value="PPR"/>
    <property type="match status" value="1"/>
</dbReference>
<feature type="repeat" description="PPR" evidence="3">
    <location>
        <begin position="9"/>
        <end position="43"/>
    </location>
</feature>
<evidence type="ECO:0008006" key="6">
    <source>
        <dbReference type="Google" id="ProtNLM"/>
    </source>
</evidence>
<keyword evidence="2" id="KW-0677">Repeat</keyword>
<evidence type="ECO:0000256" key="2">
    <source>
        <dbReference type="ARBA" id="ARBA00022737"/>
    </source>
</evidence>
<comment type="similarity">
    <text evidence="1">Belongs to the PPR family. P subfamily.</text>
</comment>